<dbReference type="InterPro" id="IPR011835">
    <property type="entry name" value="GS/SS"/>
</dbReference>
<comment type="similarity">
    <text evidence="3 7">Belongs to the glycosyltransferase 1 family. Bacterial/plant glycogen synthase subfamily.</text>
</comment>
<comment type="caution">
    <text evidence="10">The sequence shown here is derived from an EMBL/GenBank/DDBJ whole genome shotgun (WGS) entry which is preliminary data.</text>
</comment>
<evidence type="ECO:0000259" key="8">
    <source>
        <dbReference type="Pfam" id="PF00534"/>
    </source>
</evidence>
<dbReference type="Pfam" id="PF00534">
    <property type="entry name" value="Glycos_transf_1"/>
    <property type="match status" value="1"/>
</dbReference>
<dbReference type="PANTHER" id="PTHR45825">
    <property type="entry name" value="GRANULE-BOUND STARCH SYNTHASE 1, CHLOROPLASTIC/AMYLOPLASTIC"/>
    <property type="match status" value="1"/>
</dbReference>
<keyword evidence="11" id="KW-1185">Reference proteome</keyword>
<dbReference type="RefSeq" id="WP_199021869.1">
    <property type="nucleotide sequence ID" value="NZ_JAELUP010000117.1"/>
</dbReference>
<evidence type="ECO:0000259" key="9">
    <source>
        <dbReference type="Pfam" id="PF08323"/>
    </source>
</evidence>
<protein>
    <recommendedName>
        <fullName evidence="7">Glycogen synthase</fullName>
        <ecNumber evidence="7">2.4.1.21</ecNumber>
    </recommendedName>
    <alternativeName>
        <fullName evidence="7">Starch [bacterial glycogen] synthase</fullName>
    </alternativeName>
</protein>
<reference evidence="10" key="1">
    <citation type="submission" date="2020-12" db="EMBL/GenBank/DDBJ databases">
        <authorList>
            <person name="Huq M.A."/>
        </authorList>
    </citation>
    <scope>NUCLEOTIDE SEQUENCE</scope>
    <source>
        <strain evidence="10">MAHUQ-46</strain>
    </source>
</reference>
<evidence type="ECO:0000256" key="6">
    <source>
        <dbReference type="ARBA" id="ARBA00023056"/>
    </source>
</evidence>
<dbReference type="CDD" id="cd03791">
    <property type="entry name" value="GT5_Glycogen_synthase_DULL1-like"/>
    <property type="match status" value="1"/>
</dbReference>
<dbReference type="GO" id="GO:0005978">
    <property type="term" value="P:glycogen biosynthetic process"/>
    <property type="evidence" value="ECO:0007669"/>
    <property type="project" value="UniProtKB-UniRule"/>
</dbReference>
<dbReference type="HAMAP" id="MF_00484">
    <property type="entry name" value="Glycogen_synth"/>
    <property type="match status" value="1"/>
</dbReference>
<dbReference type="EMBL" id="JAELUP010000117">
    <property type="protein sequence ID" value="MBJ6364277.1"/>
    <property type="molecule type" value="Genomic_DNA"/>
</dbReference>
<feature type="domain" description="Glycosyl transferase family 1" evidence="8">
    <location>
        <begin position="294"/>
        <end position="452"/>
    </location>
</feature>
<dbReference type="GO" id="GO:0009011">
    <property type="term" value="F:alpha-1,4-glucan glucosyltransferase (ADP-glucose donor) activity"/>
    <property type="evidence" value="ECO:0007669"/>
    <property type="project" value="UniProtKB-UniRule"/>
</dbReference>
<organism evidence="10 11">
    <name type="scientific">Paenibacillus roseus</name>
    <dbReference type="NCBI Taxonomy" id="2798579"/>
    <lineage>
        <taxon>Bacteria</taxon>
        <taxon>Bacillati</taxon>
        <taxon>Bacillota</taxon>
        <taxon>Bacilli</taxon>
        <taxon>Bacillales</taxon>
        <taxon>Paenibacillaceae</taxon>
        <taxon>Paenibacillus</taxon>
    </lineage>
</organism>
<dbReference type="Proteomes" id="UP000640274">
    <property type="component" value="Unassembled WGS sequence"/>
</dbReference>
<proteinExistence type="inferred from homology"/>
<evidence type="ECO:0000256" key="5">
    <source>
        <dbReference type="ARBA" id="ARBA00022679"/>
    </source>
</evidence>
<dbReference type="InterPro" id="IPR013534">
    <property type="entry name" value="Starch_synth_cat_dom"/>
</dbReference>
<evidence type="ECO:0000256" key="4">
    <source>
        <dbReference type="ARBA" id="ARBA00022676"/>
    </source>
</evidence>
<dbReference type="EC" id="2.4.1.21" evidence="7"/>
<dbReference type="PANTHER" id="PTHR45825:SF11">
    <property type="entry name" value="ALPHA AMYLASE DOMAIN-CONTAINING PROTEIN"/>
    <property type="match status" value="1"/>
</dbReference>
<comment type="function">
    <text evidence="2 7">Synthesizes alpha-1,4-glucan chains using ADP-glucose.</text>
</comment>
<keyword evidence="6 7" id="KW-0320">Glycogen biosynthesis</keyword>
<gene>
    <name evidence="7" type="primary">glgA</name>
    <name evidence="10" type="ORF">JFN88_23955</name>
</gene>
<evidence type="ECO:0000313" key="10">
    <source>
        <dbReference type="EMBL" id="MBJ6364277.1"/>
    </source>
</evidence>
<dbReference type="InterPro" id="IPR001296">
    <property type="entry name" value="Glyco_trans_1"/>
</dbReference>
<evidence type="ECO:0000313" key="11">
    <source>
        <dbReference type="Proteomes" id="UP000640274"/>
    </source>
</evidence>
<comment type="pathway">
    <text evidence="7">Glycan biosynthesis; glycogen biosynthesis.</text>
</comment>
<accession>A0A934J3X0</accession>
<dbReference type="NCBIfam" id="TIGR02095">
    <property type="entry name" value="glgA"/>
    <property type="match status" value="1"/>
</dbReference>
<dbReference type="GO" id="GO:0004373">
    <property type="term" value="F:alpha-1,4-glucan glucosyltransferase (UDP-glucose donor) activity"/>
    <property type="evidence" value="ECO:0007669"/>
    <property type="project" value="InterPro"/>
</dbReference>
<evidence type="ECO:0000256" key="7">
    <source>
        <dbReference type="HAMAP-Rule" id="MF_00484"/>
    </source>
</evidence>
<evidence type="ECO:0000256" key="3">
    <source>
        <dbReference type="ARBA" id="ARBA00010281"/>
    </source>
</evidence>
<name>A0A934J3X0_9BACL</name>
<feature type="domain" description="Starch synthase catalytic" evidence="9">
    <location>
        <begin position="2"/>
        <end position="243"/>
    </location>
</feature>
<feature type="binding site" evidence="7">
    <location>
        <position position="15"/>
    </location>
    <ligand>
        <name>ADP-alpha-D-glucose</name>
        <dbReference type="ChEBI" id="CHEBI:57498"/>
    </ligand>
</feature>
<evidence type="ECO:0000256" key="1">
    <source>
        <dbReference type="ARBA" id="ARBA00001478"/>
    </source>
</evidence>
<keyword evidence="4 7" id="KW-0328">Glycosyltransferase</keyword>
<dbReference type="AlphaFoldDB" id="A0A934J3X0"/>
<evidence type="ECO:0000256" key="2">
    <source>
        <dbReference type="ARBA" id="ARBA00002764"/>
    </source>
</evidence>
<dbReference type="Pfam" id="PF08323">
    <property type="entry name" value="Glyco_transf_5"/>
    <property type="match status" value="1"/>
</dbReference>
<sequence>MNILFVVSEAVPLVKSGGLGEYAGSLPKTLASLGVDVRVMLPAHEEIAGGYRCKFREAVAGTLKMGGELQHWRLLEADVQGIHYYLLENAHYFGRRGLYGYDDETERYVFYCLAAALAIRELAFQPDIIHCHDWQTALLPALLERDAQVGNYAHIPSILTIHNMHYQGKAEKAQFRRWLGLRPGEEKGLFLPLQENQAGSDKEWVSCLELGLTTASRVTTVSPSYADEIAEEPLGAGLSHIVRQRWGGVRGICNGIDTVSYDPTGDPAVPYPYASWRGKRLNKAALQRRLGLREDAGAPLFAIVSRLVWQKGLDLVISLLEQLVARGIQLAVIGAGEAYYESVLHSAATQYPGSLSVHTTFEDSLARQFYAGADFLLMPSLYEPCGISQRIALQYRTIPIVRLIGGLKDTIVPFDPLTGQGSGFAFEEYHPEELLAAVDRALQTYHDRNRWDALHTSIAALDLSWQSSASAYLSTYLETVISSHTS</sequence>
<dbReference type="SUPFAM" id="SSF53756">
    <property type="entry name" value="UDP-Glycosyltransferase/glycogen phosphorylase"/>
    <property type="match status" value="1"/>
</dbReference>
<keyword evidence="5 7" id="KW-0808">Transferase</keyword>
<dbReference type="Gene3D" id="3.40.50.2000">
    <property type="entry name" value="Glycogen Phosphorylase B"/>
    <property type="match status" value="2"/>
</dbReference>
<comment type="catalytic activity">
    <reaction evidence="1 7">
        <text>[(1-&gt;4)-alpha-D-glucosyl](n) + ADP-alpha-D-glucose = [(1-&gt;4)-alpha-D-glucosyl](n+1) + ADP + H(+)</text>
        <dbReference type="Rhea" id="RHEA:18189"/>
        <dbReference type="Rhea" id="RHEA-COMP:9584"/>
        <dbReference type="Rhea" id="RHEA-COMP:9587"/>
        <dbReference type="ChEBI" id="CHEBI:15378"/>
        <dbReference type="ChEBI" id="CHEBI:15444"/>
        <dbReference type="ChEBI" id="CHEBI:57498"/>
        <dbReference type="ChEBI" id="CHEBI:456216"/>
        <dbReference type="EC" id="2.4.1.21"/>
    </reaction>
</comment>